<evidence type="ECO:0000313" key="4">
    <source>
        <dbReference type="EMBL" id="RDB72574.1"/>
    </source>
</evidence>
<feature type="transmembrane region" description="Helical" evidence="2">
    <location>
        <begin position="7"/>
        <end position="28"/>
    </location>
</feature>
<dbReference type="NCBIfam" id="NF005219">
    <property type="entry name" value="PRK06707.1"/>
    <property type="match status" value="1"/>
</dbReference>
<feature type="region of interest" description="Disordered" evidence="1">
    <location>
        <begin position="204"/>
        <end position="225"/>
    </location>
</feature>
<keyword evidence="2" id="KW-0472">Membrane</keyword>
<protein>
    <submittedName>
        <fullName evidence="4">Amidase</fullName>
    </submittedName>
</protein>
<dbReference type="EMBL" id="VEVP01000012">
    <property type="protein sequence ID" value="TNU91537.1"/>
    <property type="molecule type" value="Genomic_DNA"/>
</dbReference>
<dbReference type="SUPFAM" id="SSF75304">
    <property type="entry name" value="Amidase signature (AS) enzymes"/>
    <property type="match status" value="1"/>
</dbReference>
<dbReference type="RefSeq" id="WP_086414778.1">
    <property type="nucleotide sequence ID" value="NZ_CP021140.1"/>
</dbReference>
<comment type="caution">
    <text evidence="4">The sequence shown here is derived from an EMBL/GenBank/DDBJ whole genome shotgun (WGS) entry which is preliminary data.</text>
</comment>
<dbReference type="Gene3D" id="3.90.1300.10">
    <property type="entry name" value="Amidase signature (AS) domain"/>
    <property type="match status" value="1"/>
</dbReference>
<sequence length="511" mass="54272">MKTRLKIILPASIISIALVGVAIAAFALPRSLAPEQEERISYDKDQQVALIDSQLAGIDLEKVRAKKDLIMEKPIEDLHAAISKGDLTYEELTAFYLDRIKTYDAGEKGINAVAAINPKAIEEARTLDASSATPAGMRGIPVLVKDNVNTNTMPTSGGTYALKDFTPKDDADVVTALTNSGAIILGKSNLSELANFMDTKMPSGYSSKAGQTHNPFDPLNLSPEGSSSGSGAAVAANFSAAAIGTETTGSIIAPAAIHSIVGFKPTKDAISTAGVIPLSSTMDTVGTMAKSVKDAAVLYNASASDASKAASEQLDAGFLKGKRIGIVGDDPQQALARKIEACGAQAVPVELSEDGIDNEYIINQDFKNDLDRYLQTYQAPVKSLSDLVAFNQKDPSRRAKYGQDLLEDANEVTEFDKAKVEAMVKTAQSRIDDLLRDEKLDALVFYDNEGVLVPATAGYPELTVPAGVSDEGAPRGATFVAGRNEDEKLLNIAYSFEQKTAARAIPENYLN</sequence>
<accession>A0A369MK21</accession>
<organism evidence="4 6">
    <name type="scientific">Eggerthella lenta</name>
    <name type="common">Eubacterium lentum</name>
    <dbReference type="NCBI Taxonomy" id="84112"/>
    <lineage>
        <taxon>Bacteria</taxon>
        <taxon>Bacillati</taxon>
        <taxon>Actinomycetota</taxon>
        <taxon>Coriobacteriia</taxon>
        <taxon>Eggerthellales</taxon>
        <taxon>Eggerthellaceae</taxon>
        <taxon>Eggerthella</taxon>
    </lineage>
</organism>
<evidence type="ECO:0000256" key="2">
    <source>
        <dbReference type="SAM" id="Phobius"/>
    </source>
</evidence>
<dbReference type="PANTHER" id="PTHR42678">
    <property type="entry name" value="AMIDASE"/>
    <property type="match status" value="1"/>
</dbReference>
<evidence type="ECO:0000313" key="5">
    <source>
        <dbReference type="EMBL" id="TNU91537.1"/>
    </source>
</evidence>
<dbReference type="InterPro" id="IPR023631">
    <property type="entry name" value="Amidase_dom"/>
</dbReference>
<evidence type="ECO:0000259" key="3">
    <source>
        <dbReference type="Pfam" id="PF01425"/>
    </source>
</evidence>
<dbReference type="Pfam" id="PF01425">
    <property type="entry name" value="Amidase"/>
    <property type="match status" value="1"/>
</dbReference>
<dbReference type="Proteomes" id="UP000312594">
    <property type="component" value="Unassembled WGS sequence"/>
</dbReference>
<feature type="domain" description="Amidase" evidence="3">
    <location>
        <begin position="91"/>
        <end position="413"/>
    </location>
</feature>
<evidence type="ECO:0000313" key="6">
    <source>
        <dbReference type="Proteomes" id="UP000253970"/>
    </source>
</evidence>
<name>A0A369MK21_EGGLN</name>
<proteinExistence type="predicted"/>
<dbReference type="Proteomes" id="UP000253970">
    <property type="component" value="Unassembled WGS sequence"/>
</dbReference>
<evidence type="ECO:0000256" key="1">
    <source>
        <dbReference type="SAM" id="MobiDB-lite"/>
    </source>
</evidence>
<dbReference type="PANTHER" id="PTHR42678:SF34">
    <property type="entry name" value="OS04G0183300 PROTEIN"/>
    <property type="match status" value="1"/>
</dbReference>
<keyword evidence="2" id="KW-1133">Transmembrane helix</keyword>
<dbReference type="EMBL" id="PPTU01000003">
    <property type="protein sequence ID" value="RDB72574.1"/>
    <property type="molecule type" value="Genomic_DNA"/>
</dbReference>
<keyword evidence="2" id="KW-0812">Transmembrane</keyword>
<feature type="compositionally biased region" description="Polar residues" evidence="1">
    <location>
        <begin position="204"/>
        <end position="214"/>
    </location>
</feature>
<reference evidence="4 6" key="2">
    <citation type="journal article" date="2018" name="Elife">
        <title>Discovery and characterization of a prevalent human gut bacterial enzyme sufficient for the inactivation of a family of plant toxins.</title>
        <authorList>
            <person name="Koppel N."/>
            <person name="Bisanz J.E."/>
            <person name="Pandelia M.E."/>
            <person name="Turnbaugh P.J."/>
            <person name="Balskus E.P."/>
        </authorList>
    </citation>
    <scope>NUCLEOTIDE SEQUENCE [LARGE SCALE GENOMIC DNA]</scope>
    <source>
        <strain evidence="4 6">W1 BHI 6</strain>
    </source>
</reference>
<reference evidence="5" key="3">
    <citation type="submission" date="2019-06" db="EMBL/GenBank/DDBJ databases">
        <authorList>
            <person name="Bisanz J.E."/>
            <person name="Turnbaugh P.J."/>
        </authorList>
    </citation>
    <scope>NUCLEOTIDE SEQUENCE</scope>
    <source>
        <strain evidence="5">SECO-MT75m2</strain>
    </source>
</reference>
<gene>
    <name evidence="4" type="ORF">C1875_03640</name>
    <name evidence="5" type="ORF">FIC87_07060</name>
</gene>
<evidence type="ECO:0000313" key="7">
    <source>
        <dbReference type="Proteomes" id="UP000312594"/>
    </source>
</evidence>
<dbReference type="InterPro" id="IPR036928">
    <property type="entry name" value="AS_sf"/>
</dbReference>
<reference evidence="5 7" key="1">
    <citation type="journal article" date="2005" name="Appl. Environ. Microbiol.">
        <title>Intestinal bacterial communities that produce active estrogen-like compounds enterodiol and enterolactone in humans.</title>
        <authorList>
            <person name="Clavel T."/>
            <person name="Henderson G."/>
            <person name="Alpert C.A."/>
            <person name="Philippe C."/>
            <person name="Rigottier-Gois L."/>
            <person name="Dore J."/>
            <person name="Blaut M."/>
        </authorList>
    </citation>
    <scope>NUCLEOTIDE SEQUENCE [LARGE SCALE GENOMIC DNA]</scope>
    <source>
        <strain evidence="5 7">SECO-MT75m2</strain>
    </source>
</reference>
<dbReference type="AlphaFoldDB" id="A0A369MK21"/>